<evidence type="ECO:0000313" key="1">
    <source>
        <dbReference type="EMBL" id="CRL27389.1"/>
    </source>
</evidence>
<reference evidence="1 2" key="1">
    <citation type="journal article" date="2014" name="Nat. Commun.">
        <title>Multiple recent horizontal transfers of a large genomic region in cheese making fungi.</title>
        <authorList>
            <person name="Cheeseman K."/>
            <person name="Ropars J."/>
            <person name="Renault P."/>
            <person name="Dupont J."/>
            <person name="Gouzy J."/>
            <person name="Branca A."/>
            <person name="Abraham A.L."/>
            <person name="Ceppi M."/>
            <person name="Conseiller E."/>
            <person name="Debuchy R."/>
            <person name="Malagnac F."/>
            <person name="Goarin A."/>
            <person name="Silar P."/>
            <person name="Lacoste S."/>
            <person name="Sallet E."/>
            <person name="Bensimon A."/>
            <person name="Giraud T."/>
            <person name="Brygoo Y."/>
        </authorList>
    </citation>
    <scope>NUCLEOTIDE SEQUENCE [LARGE SCALE GENOMIC DNA]</scope>
    <source>
        <strain evidence="2">FM 013</strain>
    </source>
</reference>
<dbReference type="AlphaFoldDB" id="A0A0G4PM31"/>
<dbReference type="InterPro" id="IPR036188">
    <property type="entry name" value="FAD/NAD-bd_sf"/>
</dbReference>
<sequence length="174" mass="19183">MWVQGTGLPRATGASGVGLDSLQMAQSSLIGLSACVSILARSLTTWTPDPLVAVASTTRPQFFQIERPKKICDLLDPRKRGAWSFKLLENRIQNKIGNNASKEFCVWIYGSLDPLHTGRIIQHDERLEGVMFIGDANHILSPYEIVGANMAPKDRWDLAQQICRYPSMKAAAAS</sequence>
<proteinExistence type="predicted"/>
<name>A0A0G4PM31_PENC3</name>
<dbReference type="Gene3D" id="3.50.50.60">
    <property type="entry name" value="FAD/NAD(P)-binding domain"/>
    <property type="match status" value="1"/>
</dbReference>
<accession>A0A0G4PM31</accession>
<dbReference type="Proteomes" id="UP000053732">
    <property type="component" value="Unassembled WGS sequence"/>
</dbReference>
<evidence type="ECO:0000313" key="2">
    <source>
        <dbReference type="Proteomes" id="UP000053732"/>
    </source>
</evidence>
<dbReference type="SUPFAM" id="SSF51905">
    <property type="entry name" value="FAD/NAD(P)-binding domain"/>
    <property type="match status" value="1"/>
</dbReference>
<gene>
    <name evidence="1" type="ORF">PCAMFM013_S022g000069</name>
</gene>
<keyword evidence="2" id="KW-1185">Reference proteome</keyword>
<dbReference type="STRING" id="1429867.A0A0G4PM31"/>
<protein>
    <submittedName>
        <fullName evidence="1">Str. FM013</fullName>
    </submittedName>
</protein>
<dbReference type="EMBL" id="HG793155">
    <property type="protein sequence ID" value="CRL27389.1"/>
    <property type="molecule type" value="Genomic_DNA"/>
</dbReference>
<organism evidence="1 2">
    <name type="scientific">Penicillium camemberti (strain FM 013)</name>
    <dbReference type="NCBI Taxonomy" id="1429867"/>
    <lineage>
        <taxon>Eukaryota</taxon>
        <taxon>Fungi</taxon>
        <taxon>Dikarya</taxon>
        <taxon>Ascomycota</taxon>
        <taxon>Pezizomycotina</taxon>
        <taxon>Eurotiomycetes</taxon>
        <taxon>Eurotiomycetidae</taxon>
        <taxon>Eurotiales</taxon>
        <taxon>Aspergillaceae</taxon>
        <taxon>Penicillium</taxon>
    </lineage>
</organism>